<dbReference type="EMBL" id="KF125980">
    <property type="protein sequence ID" value="AIA93321.1"/>
    <property type="molecule type" value="Genomic_DNA"/>
</dbReference>
<sequence>MEIYGDSVTCGERNEALLYAGKEDPDVDLSPYSNSWFSYGAIAARHLHAQLHAVSQGGVGLLDGIGWFNEPQYLGMESIWDRCDITRSSDPPASGTSSVTIRKS</sequence>
<organism evidence="1">
    <name type="scientific">uncultured Bifidobacterium sp</name>
    <dbReference type="NCBI Taxonomy" id="165187"/>
    <lineage>
        <taxon>Bacteria</taxon>
        <taxon>Bacillati</taxon>
        <taxon>Actinomycetota</taxon>
        <taxon>Actinomycetes</taxon>
        <taxon>Bifidobacteriales</taxon>
        <taxon>Bifidobacteriaceae</taxon>
        <taxon>Bifidobacterium</taxon>
        <taxon>environmental samples</taxon>
    </lineage>
</organism>
<proteinExistence type="predicted"/>
<name>A0A060CKJ3_9BIFI</name>
<evidence type="ECO:0000313" key="1">
    <source>
        <dbReference type="EMBL" id="AIA93321.1"/>
    </source>
</evidence>
<dbReference type="InterPro" id="IPR036514">
    <property type="entry name" value="SGNH_hydro_sf"/>
</dbReference>
<reference evidence="1" key="1">
    <citation type="journal article" date="2013" name="Environ. Microbiol.">
        <title>Seasonally variable intestinal metagenomes of the red palm weevil (Rhynchophorus ferrugineus).</title>
        <authorList>
            <person name="Jia S."/>
            <person name="Zhang X."/>
            <person name="Zhang G."/>
            <person name="Yin A."/>
            <person name="Zhang S."/>
            <person name="Li F."/>
            <person name="Wang L."/>
            <person name="Zhao D."/>
            <person name="Yun Q."/>
            <person name="Tala"/>
            <person name="Wang J."/>
            <person name="Sun G."/>
            <person name="Baabdullah M."/>
            <person name="Yu X."/>
            <person name="Hu S."/>
            <person name="Al-Mssallem I.S."/>
            <person name="Yu J."/>
        </authorList>
    </citation>
    <scope>NUCLEOTIDE SEQUENCE</scope>
</reference>
<protein>
    <submittedName>
        <fullName evidence="1">CAZy families CE2 protein</fullName>
    </submittedName>
</protein>
<dbReference type="Gene3D" id="3.40.50.1110">
    <property type="entry name" value="SGNH hydrolase"/>
    <property type="match status" value="1"/>
</dbReference>
<dbReference type="AlphaFoldDB" id="A0A060CKJ3"/>
<accession>A0A060CKJ3</accession>